<dbReference type="Pfam" id="PF00083">
    <property type="entry name" value="Sugar_tr"/>
    <property type="match status" value="1"/>
</dbReference>
<evidence type="ECO:0000256" key="8">
    <source>
        <dbReference type="RuleBase" id="RU003346"/>
    </source>
</evidence>
<dbReference type="InterPro" id="IPR005829">
    <property type="entry name" value="Sugar_transporter_CS"/>
</dbReference>
<evidence type="ECO:0000256" key="7">
    <source>
        <dbReference type="ARBA" id="ARBA00024348"/>
    </source>
</evidence>
<feature type="transmembrane region" description="Helical" evidence="10">
    <location>
        <begin position="493"/>
        <end position="512"/>
    </location>
</feature>
<evidence type="ECO:0000256" key="10">
    <source>
        <dbReference type="SAM" id="Phobius"/>
    </source>
</evidence>
<feature type="transmembrane region" description="Helical" evidence="10">
    <location>
        <begin position="193"/>
        <end position="211"/>
    </location>
</feature>
<feature type="transmembrane region" description="Helical" evidence="10">
    <location>
        <begin position="358"/>
        <end position="378"/>
    </location>
</feature>
<dbReference type="AlphaFoldDB" id="A0A0N0PBS2"/>
<feature type="compositionally biased region" description="Low complexity" evidence="9">
    <location>
        <begin position="61"/>
        <end position="79"/>
    </location>
</feature>
<dbReference type="InterPro" id="IPR005828">
    <property type="entry name" value="MFS_sugar_transport-like"/>
</dbReference>
<dbReference type="FunFam" id="1.20.1250.20:FF:000055">
    <property type="entry name" value="Facilitated trehalose transporter Tret1-2 homolog"/>
    <property type="match status" value="1"/>
</dbReference>
<feature type="transmembrane region" description="Helical" evidence="10">
    <location>
        <begin position="250"/>
        <end position="267"/>
    </location>
</feature>
<evidence type="ECO:0000256" key="6">
    <source>
        <dbReference type="ARBA" id="ARBA00023180"/>
    </source>
</evidence>
<accession>A0A0N0PBS2</accession>
<feature type="transmembrane region" description="Helical" evidence="10">
    <location>
        <begin position="273"/>
        <end position="295"/>
    </location>
</feature>
<sequence length="579" mass="64024">MLLGARMGRPVQYDDQDSREVEKLSLTSPDRNKSNNMEKAEDSTLSEVDLEAGASTEQLENRNGSNNNNTNSDVTDNANGNSKVLMRLETVPDIKRDTSGITTQYITAGIVNLGAFAAGVCIAWSSSALLTTTTEMYPDQESDVIRNQTETHPKLMMSPIEASWVSSLLCLGAVWGAVPTGLISENFGRKKTLLYLALPLLVSWILVASSPNVYGLYVGRFVGGVAVGAFSVGIPPYIEDIAERHLLPTLANFYHVHFSCGVLFGYICGLVNSTSWLCFLSASVPVAFFVAFIFIPESPAYLLSQGKNSEAKAALQYFRGIDNDVKAELKALKEHTLNYAKNRVTFKELFTTRTNVKALIVSFGLMIFQQLSGIYPVLFYAEKLFKTFSISLTPPGASIILGFCLVSSTYFSTMLLKKVRRRVLLLFSFLMMSVSLGSLGLYYHFKASNGSINSTWIPLFTLCTFVSVYAAGVGPIPWLMLREIFPPHVTRRATAITVGFHWFLAFGVTKLYQNLVNMVHPGWALWHFAVSSIVGAIFVYFFVPETKGKTLEDIQNEFDGIHKGKKHRHVIELESISEG</sequence>
<dbReference type="PANTHER" id="PTHR48021">
    <property type="match status" value="1"/>
</dbReference>
<protein>
    <submittedName>
        <fullName evidence="12">Facilitated trehalose transporter Tret1</fullName>
    </submittedName>
</protein>
<keyword evidence="13" id="KW-1185">Reference proteome</keyword>
<feature type="transmembrane region" description="Helical" evidence="10">
    <location>
        <begin position="423"/>
        <end position="445"/>
    </location>
</feature>
<feature type="region of interest" description="Disordered" evidence="9">
    <location>
        <begin position="1"/>
        <end position="81"/>
    </location>
</feature>
<feature type="transmembrane region" description="Helical" evidence="10">
    <location>
        <begin position="524"/>
        <end position="543"/>
    </location>
</feature>
<dbReference type="InterPro" id="IPR036259">
    <property type="entry name" value="MFS_trans_sf"/>
</dbReference>
<feature type="transmembrane region" description="Helical" evidence="10">
    <location>
        <begin position="398"/>
        <end position="416"/>
    </location>
</feature>
<reference evidence="12 13" key="1">
    <citation type="journal article" date="2015" name="Nat. Commun.">
        <title>Outbred genome sequencing and CRISPR/Cas9 gene editing in butterflies.</title>
        <authorList>
            <person name="Li X."/>
            <person name="Fan D."/>
            <person name="Zhang W."/>
            <person name="Liu G."/>
            <person name="Zhang L."/>
            <person name="Zhao L."/>
            <person name="Fang X."/>
            <person name="Chen L."/>
            <person name="Dong Y."/>
            <person name="Chen Y."/>
            <person name="Ding Y."/>
            <person name="Zhao R."/>
            <person name="Feng M."/>
            <person name="Zhu Y."/>
            <person name="Feng Y."/>
            <person name="Jiang X."/>
            <person name="Zhu D."/>
            <person name="Xiang H."/>
            <person name="Feng X."/>
            <person name="Li S."/>
            <person name="Wang J."/>
            <person name="Zhang G."/>
            <person name="Kronforst M.R."/>
            <person name="Wang W."/>
        </authorList>
    </citation>
    <scope>NUCLEOTIDE SEQUENCE [LARGE SCALE GENOMIC DNA]</scope>
    <source>
        <strain evidence="12">Ya'a_city_454_Pm</strain>
        <tissue evidence="12">Whole body</tissue>
    </source>
</reference>
<feature type="transmembrane region" description="Helical" evidence="10">
    <location>
        <begin position="217"/>
        <end position="238"/>
    </location>
</feature>
<evidence type="ECO:0000256" key="4">
    <source>
        <dbReference type="ARBA" id="ARBA00022989"/>
    </source>
</evidence>
<dbReference type="NCBIfam" id="TIGR00879">
    <property type="entry name" value="SP"/>
    <property type="match status" value="1"/>
</dbReference>
<dbReference type="InterPro" id="IPR003663">
    <property type="entry name" value="Sugar/inositol_transpt"/>
</dbReference>
<dbReference type="InterPro" id="IPR020846">
    <property type="entry name" value="MFS_dom"/>
</dbReference>
<dbReference type="PANTHER" id="PTHR48021:SF1">
    <property type="entry name" value="GH07001P-RELATED"/>
    <property type="match status" value="1"/>
</dbReference>
<comment type="subcellular location">
    <subcellularLocation>
        <location evidence="1">Cell membrane</location>
        <topology evidence="1">Multi-pass membrane protein</topology>
    </subcellularLocation>
</comment>
<keyword evidence="4 10" id="KW-1133">Transmembrane helix</keyword>
<feature type="domain" description="Major facilitator superfamily (MFS) profile" evidence="11">
    <location>
        <begin position="107"/>
        <end position="547"/>
    </location>
</feature>
<name>A0A0N0PBS2_PAPMA</name>
<dbReference type="Gene3D" id="1.20.1250.20">
    <property type="entry name" value="MFS general substrate transporter like domains"/>
    <property type="match status" value="1"/>
</dbReference>
<evidence type="ECO:0000313" key="13">
    <source>
        <dbReference type="Proteomes" id="UP000053240"/>
    </source>
</evidence>
<dbReference type="GO" id="GO:0022857">
    <property type="term" value="F:transmembrane transporter activity"/>
    <property type="evidence" value="ECO:0007669"/>
    <property type="project" value="InterPro"/>
</dbReference>
<feature type="transmembrane region" description="Helical" evidence="10">
    <location>
        <begin position="162"/>
        <end position="181"/>
    </location>
</feature>
<evidence type="ECO:0000256" key="3">
    <source>
        <dbReference type="ARBA" id="ARBA00022692"/>
    </source>
</evidence>
<feature type="compositionally biased region" description="Basic and acidic residues" evidence="9">
    <location>
        <begin position="30"/>
        <end position="42"/>
    </location>
</feature>
<evidence type="ECO:0000256" key="5">
    <source>
        <dbReference type="ARBA" id="ARBA00023136"/>
    </source>
</evidence>
<dbReference type="PROSITE" id="PS00216">
    <property type="entry name" value="SUGAR_TRANSPORT_1"/>
    <property type="match status" value="1"/>
</dbReference>
<feature type="transmembrane region" description="Helical" evidence="10">
    <location>
        <begin position="457"/>
        <end position="481"/>
    </location>
</feature>
<dbReference type="PRINTS" id="PR00171">
    <property type="entry name" value="SUGRTRNSPORT"/>
</dbReference>
<keyword evidence="6" id="KW-0325">Glycoprotein</keyword>
<organism evidence="12 13">
    <name type="scientific">Papilio machaon</name>
    <name type="common">Old World swallowtail butterfly</name>
    <dbReference type="NCBI Taxonomy" id="76193"/>
    <lineage>
        <taxon>Eukaryota</taxon>
        <taxon>Metazoa</taxon>
        <taxon>Ecdysozoa</taxon>
        <taxon>Arthropoda</taxon>
        <taxon>Hexapoda</taxon>
        <taxon>Insecta</taxon>
        <taxon>Pterygota</taxon>
        <taxon>Neoptera</taxon>
        <taxon>Endopterygota</taxon>
        <taxon>Lepidoptera</taxon>
        <taxon>Glossata</taxon>
        <taxon>Ditrysia</taxon>
        <taxon>Papilionoidea</taxon>
        <taxon>Papilionidae</taxon>
        <taxon>Papilioninae</taxon>
        <taxon>Papilio</taxon>
    </lineage>
</organism>
<gene>
    <name evidence="12" type="ORF">RR48_02988</name>
</gene>
<proteinExistence type="inferred from homology"/>
<dbReference type="SUPFAM" id="SSF103473">
    <property type="entry name" value="MFS general substrate transporter"/>
    <property type="match status" value="1"/>
</dbReference>
<evidence type="ECO:0000256" key="1">
    <source>
        <dbReference type="ARBA" id="ARBA00004651"/>
    </source>
</evidence>
<dbReference type="GO" id="GO:0005886">
    <property type="term" value="C:plasma membrane"/>
    <property type="evidence" value="ECO:0007669"/>
    <property type="project" value="UniProtKB-SubCell"/>
</dbReference>
<dbReference type="EMBL" id="KQ460820">
    <property type="protein sequence ID" value="KPJ12099.1"/>
    <property type="molecule type" value="Genomic_DNA"/>
</dbReference>
<feature type="transmembrane region" description="Helical" evidence="10">
    <location>
        <begin position="105"/>
        <end position="126"/>
    </location>
</feature>
<dbReference type="InParanoid" id="A0A0N0PBS2"/>
<dbReference type="InterPro" id="IPR050549">
    <property type="entry name" value="MFS_Trehalose_Transporter"/>
</dbReference>
<comment type="similarity">
    <text evidence="7">Belongs to the major facilitator superfamily. Sugar transporter (TC 2.A.1.1) family. Trehalose transporter subfamily.</text>
</comment>
<evidence type="ECO:0000256" key="2">
    <source>
        <dbReference type="ARBA" id="ARBA00022475"/>
    </source>
</evidence>
<evidence type="ECO:0000313" key="12">
    <source>
        <dbReference type="EMBL" id="KPJ12099.1"/>
    </source>
</evidence>
<keyword evidence="3 10" id="KW-0812">Transmembrane</keyword>
<dbReference type="Proteomes" id="UP000053240">
    <property type="component" value="Unassembled WGS sequence"/>
</dbReference>
<evidence type="ECO:0000259" key="11">
    <source>
        <dbReference type="PROSITE" id="PS50850"/>
    </source>
</evidence>
<keyword evidence="2" id="KW-1003">Cell membrane</keyword>
<keyword evidence="8" id="KW-0813">Transport</keyword>
<dbReference type="PROSITE" id="PS50850">
    <property type="entry name" value="MFS"/>
    <property type="match status" value="1"/>
</dbReference>
<keyword evidence="5 10" id="KW-0472">Membrane</keyword>
<evidence type="ECO:0000256" key="9">
    <source>
        <dbReference type="SAM" id="MobiDB-lite"/>
    </source>
</evidence>